<gene>
    <name evidence="2" type="ORF">AsAng_0002020</name>
</gene>
<evidence type="ECO:0000313" key="3">
    <source>
        <dbReference type="Proteomes" id="UP001060919"/>
    </source>
</evidence>
<reference evidence="2" key="1">
    <citation type="submission" date="2022-09" db="EMBL/GenBank/DDBJ databases">
        <title>Aureispira anguillicida sp. nov., isolated from Leptocephalus of Japanese eel Anguilla japonica.</title>
        <authorList>
            <person name="Yuasa K."/>
            <person name="Mekata T."/>
            <person name="Ikunari K."/>
        </authorList>
    </citation>
    <scope>NUCLEOTIDE SEQUENCE</scope>
    <source>
        <strain evidence="2">EL160426</strain>
    </source>
</reference>
<sequence>MSDYLLDDEQDELLNASSEDILWEGAASSLAFAIAGRITTYHQVVLHLSAIPVFFNIYKQNSIIIHILILVIALFLLFLPAMVRRYREKLYPSKGKYSTTHYYILKKGIYIREVNWVLQFNNHFIPFKQIQRIEVGNQKKQLGDITIFTETPASFSTYNYEKNQVQFPPTLNRIQEVKKVAQIIQQNIETI</sequence>
<protein>
    <submittedName>
        <fullName evidence="2">Uncharacterized protein</fullName>
    </submittedName>
</protein>
<keyword evidence="1" id="KW-0812">Transmembrane</keyword>
<evidence type="ECO:0000256" key="1">
    <source>
        <dbReference type="SAM" id="Phobius"/>
    </source>
</evidence>
<keyword evidence="3" id="KW-1185">Reference proteome</keyword>
<accession>A0A915VK36</accession>
<evidence type="ECO:0000313" key="2">
    <source>
        <dbReference type="EMBL" id="BDS09501.1"/>
    </source>
</evidence>
<proteinExistence type="predicted"/>
<dbReference type="RefSeq" id="WP_264790887.1">
    <property type="nucleotide sequence ID" value="NZ_AP026867.1"/>
</dbReference>
<name>A0A915VK36_9BACT</name>
<dbReference type="EMBL" id="AP026867">
    <property type="protein sequence ID" value="BDS09501.1"/>
    <property type="molecule type" value="Genomic_DNA"/>
</dbReference>
<dbReference type="AlphaFoldDB" id="A0A915VK36"/>
<dbReference type="Proteomes" id="UP001060919">
    <property type="component" value="Chromosome"/>
</dbReference>
<feature type="transmembrane region" description="Helical" evidence="1">
    <location>
        <begin position="63"/>
        <end position="83"/>
    </location>
</feature>
<keyword evidence="1" id="KW-1133">Transmembrane helix</keyword>
<organism evidence="2 3">
    <name type="scientific">Aureispira anguillae</name>
    <dbReference type="NCBI Taxonomy" id="2864201"/>
    <lineage>
        <taxon>Bacteria</taxon>
        <taxon>Pseudomonadati</taxon>
        <taxon>Bacteroidota</taxon>
        <taxon>Saprospiria</taxon>
        <taxon>Saprospirales</taxon>
        <taxon>Saprospiraceae</taxon>
        <taxon>Aureispira</taxon>
    </lineage>
</organism>
<dbReference type="KEGG" id="aup:AsAng_0002020"/>
<keyword evidence="1" id="KW-0472">Membrane</keyword>